<keyword evidence="3" id="KW-1185">Reference proteome</keyword>
<sequence length="382" mass="40387">MCSGLKYGCPQPSPKHHRYLGPPPAMCKTYHWTCHACGRSQSRGQRCSARIATSGASNNVTNCPTNINIDSPPSQADHNGIRCAYCHTPTMSQSKTEGHTVNPTSLVNNSKWEAHHPMMHPPSWNINASPPRPGLQHQAAPTGFQSPSNGPNASNYIAVSTMPPNAASQHHHYPSHVGHGQPNYPHQRHGGNPAPGSLPLYSQPHHNGRFAAPSSSGVPIDPQILPSPNHHQHPAPRSHPHGAASAPPYIPPTSASSRTQQNASPPQAHLPRQQSPHRPTPAATGATRGPTSGGQPNLRSPAEKLASMNATRTALFMQAEAQRDEGVAFGDSELQAAWYAMWEGCGVPSATVSAAAAAARDNSKEKGEKEGKDGESGGSQGN</sequence>
<feature type="non-terminal residue" evidence="2">
    <location>
        <position position="382"/>
    </location>
</feature>
<comment type="caution">
    <text evidence="2">The sequence shown here is derived from an EMBL/GenBank/DDBJ whole genome shotgun (WGS) entry which is preliminary data.</text>
</comment>
<evidence type="ECO:0000313" key="2">
    <source>
        <dbReference type="EMBL" id="KAK8233555.1"/>
    </source>
</evidence>
<name>A0ABR1YM88_9PEZI</name>
<feature type="compositionally biased region" description="Low complexity" evidence="1">
    <location>
        <begin position="276"/>
        <end position="294"/>
    </location>
</feature>
<dbReference type="EMBL" id="JBBWRZ010000006">
    <property type="protein sequence ID" value="KAK8233555.1"/>
    <property type="molecule type" value="Genomic_DNA"/>
</dbReference>
<reference evidence="2 3" key="1">
    <citation type="submission" date="2024-04" db="EMBL/GenBank/DDBJ databases">
        <title>Phyllosticta paracitricarpa is synonymous to the EU quarantine fungus P. citricarpa based on phylogenomic analyses.</title>
        <authorList>
            <consortium name="Lawrence Berkeley National Laboratory"/>
            <person name="Van Ingen-Buijs V.A."/>
            <person name="Van Westerhoven A.C."/>
            <person name="Haridas S."/>
            <person name="Skiadas P."/>
            <person name="Martin F."/>
            <person name="Groenewald J.Z."/>
            <person name="Crous P.W."/>
            <person name="Seidl M.F."/>
        </authorList>
    </citation>
    <scope>NUCLEOTIDE SEQUENCE [LARGE SCALE GENOMIC DNA]</scope>
    <source>
        <strain evidence="2 3">CBS 123374</strain>
    </source>
</reference>
<feature type="region of interest" description="Disordered" evidence="1">
    <location>
        <begin position="358"/>
        <end position="382"/>
    </location>
</feature>
<dbReference type="Proteomes" id="UP001492380">
    <property type="component" value="Unassembled WGS sequence"/>
</dbReference>
<proteinExistence type="predicted"/>
<organism evidence="2 3">
    <name type="scientific">Phyllosticta capitalensis</name>
    <dbReference type="NCBI Taxonomy" id="121624"/>
    <lineage>
        <taxon>Eukaryota</taxon>
        <taxon>Fungi</taxon>
        <taxon>Dikarya</taxon>
        <taxon>Ascomycota</taxon>
        <taxon>Pezizomycotina</taxon>
        <taxon>Dothideomycetes</taxon>
        <taxon>Dothideomycetes incertae sedis</taxon>
        <taxon>Botryosphaeriales</taxon>
        <taxon>Phyllostictaceae</taxon>
        <taxon>Phyllosticta</taxon>
    </lineage>
</organism>
<accession>A0ABR1YM88</accession>
<evidence type="ECO:0000313" key="3">
    <source>
        <dbReference type="Proteomes" id="UP001492380"/>
    </source>
</evidence>
<feature type="compositionally biased region" description="Basic and acidic residues" evidence="1">
    <location>
        <begin position="361"/>
        <end position="375"/>
    </location>
</feature>
<feature type="compositionally biased region" description="Polar residues" evidence="1">
    <location>
        <begin position="143"/>
        <end position="168"/>
    </location>
</feature>
<feature type="compositionally biased region" description="Basic residues" evidence="1">
    <location>
        <begin position="230"/>
        <end position="240"/>
    </location>
</feature>
<evidence type="ECO:0000256" key="1">
    <source>
        <dbReference type="SAM" id="MobiDB-lite"/>
    </source>
</evidence>
<gene>
    <name evidence="2" type="ORF">HDK90DRAFT_487004</name>
</gene>
<feature type="compositionally biased region" description="Polar residues" evidence="1">
    <location>
        <begin position="253"/>
        <end position="265"/>
    </location>
</feature>
<protein>
    <submittedName>
        <fullName evidence="2">Uncharacterized protein</fullName>
    </submittedName>
</protein>
<feature type="region of interest" description="Disordered" evidence="1">
    <location>
        <begin position="115"/>
        <end position="301"/>
    </location>
</feature>